<feature type="domain" description="Cytochrome c" evidence="7">
    <location>
        <begin position="65"/>
        <end position="155"/>
    </location>
</feature>
<feature type="compositionally biased region" description="Low complexity" evidence="5">
    <location>
        <begin position="19"/>
        <end position="30"/>
    </location>
</feature>
<keyword evidence="1 4" id="KW-0349">Heme</keyword>
<feature type="chain" id="PRO_5047373784" evidence="6">
    <location>
        <begin position="22"/>
        <end position="158"/>
    </location>
</feature>
<dbReference type="PROSITE" id="PS51007">
    <property type="entry name" value="CYTC"/>
    <property type="match status" value="1"/>
</dbReference>
<evidence type="ECO:0000256" key="1">
    <source>
        <dbReference type="ARBA" id="ARBA00022617"/>
    </source>
</evidence>
<dbReference type="Gene3D" id="1.10.760.10">
    <property type="entry name" value="Cytochrome c-like domain"/>
    <property type="match status" value="1"/>
</dbReference>
<name>A0ABT7CJ50_9BACT</name>
<feature type="signal peptide" evidence="6">
    <location>
        <begin position="1"/>
        <end position="21"/>
    </location>
</feature>
<evidence type="ECO:0000259" key="7">
    <source>
        <dbReference type="PROSITE" id="PS51007"/>
    </source>
</evidence>
<keyword evidence="6" id="KW-0732">Signal</keyword>
<dbReference type="Pfam" id="PF00034">
    <property type="entry name" value="Cytochrom_C"/>
    <property type="match status" value="1"/>
</dbReference>
<evidence type="ECO:0000256" key="2">
    <source>
        <dbReference type="ARBA" id="ARBA00022723"/>
    </source>
</evidence>
<feature type="compositionally biased region" description="Basic and acidic residues" evidence="5">
    <location>
        <begin position="33"/>
        <end position="47"/>
    </location>
</feature>
<evidence type="ECO:0000313" key="9">
    <source>
        <dbReference type="Proteomes" id="UP001228581"/>
    </source>
</evidence>
<keyword evidence="2 4" id="KW-0479">Metal-binding</keyword>
<comment type="caution">
    <text evidence="8">The sequence shown here is derived from an EMBL/GenBank/DDBJ whole genome shotgun (WGS) entry which is preliminary data.</text>
</comment>
<protein>
    <submittedName>
        <fullName evidence="8">C-type cytochrome</fullName>
    </submittedName>
</protein>
<evidence type="ECO:0000256" key="4">
    <source>
        <dbReference type="PROSITE-ProRule" id="PRU00433"/>
    </source>
</evidence>
<evidence type="ECO:0000256" key="5">
    <source>
        <dbReference type="SAM" id="MobiDB-lite"/>
    </source>
</evidence>
<proteinExistence type="predicted"/>
<evidence type="ECO:0000313" key="8">
    <source>
        <dbReference type="EMBL" id="MDJ1493025.1"/>
    </source>
</evidence>
<dbReference type="InterPro" id="IPR036909">
    <property type="entry name" value="Cyt_c-like_dom_sf"/>
</dbReference>
<gene>
    <name evidence="8" type="ORF">QNI19_08780</name>
</gene>
<feature type="region of interest" description="Disordered" evidence="5">
    <location>
        <begin position="19"/>
        <end position="52"/>
    </location>
</feature>
<dbReference type="SUPFAM" id="SSF46626">
    <property type="entry name" value="Cytochrome c"/>
    <property type="match status" value="1"/>
</dbReference>
<dbReference type="EMBL" id="JASJOT010000004">
    <property type="protein sequence ID" value="MDJ1493025.1"/>
    <property type="molecule type" value="Genomic_DNA"/>
</dbReference>
<evidence type="ECO:0000256" key="6">
    <source>
        <dbReference type="SAM" id="SignalP"/>
    </source>
</evidence>
<dbReference type="RefSeq" id="WP_313994700.1">
    <property type="nucleotide sequence ID" value="NZ_JASJOT010000004.1"/>
</dbReference>
<organism evidence="8 9">
    <name type="scientific">Xanthocytophaga flava</name>
    <dbReference type="NCBI Taxonomy" id="3048013"/>
    <lineage>
        <taxon>Bacteria</taxon>
        <taxon>Pseudomonadati</taxon>
        <taxon>Bacteroidota</taxon>
        <taxon>Cytophagia</taxon>
        <taxon>Cytophagales</taxon>
        <taxon>Rhodocytophagaceae</taxon>
        <taxon>Xanthocytophaga</taxon>
    </lineage>
</organism>
<dbReference type="InterPro" id="IPR009056">
    <property type="entry name" value="Cyt_c-like_dom"/>
</dbReference>
<reference evidence="8 9" key="1">
    <citation type="submission" date="2023-05" db="EMBL/GenBank/DDBJ databases">
        <authorList>
            <person name="Zhang X."/>
        </authorList>
    </citation>
    <scope>NUCLEOTIDE SEQUENCE [LARGE SCALE GENOMIC DNA]</scope>
    <source>
        <strain evidence="8 9">DM2B3-1</strain>
    </source>
</reference>
<keyword evidence="3 4" id="KW-0408">Iron</keyword>
<accession>A0ABT7CJ50</accession>
<keyword evidence="9" id="KW-1185">Reference proteome</keyword>
<evidence type="ECO:0000256" key="3">
    <source>
        <dbReference type="ARBA" id="ARBA00023004"/>
    </source>
</evidence>
<dbReference type="Proteomes" id="UP001228581">
    <property type="component" value="Unassembled WGS sequence"/>
</dbReference>
<sequence>MKKIAFVILVALCIGACSSGASDSTESSEGQEALEKAMKDGEAKEVHGSQISEADIKLTNPLNQGMITSGQSIYDTKCSACHKLTDEKLVGPGWKDVTKRRQPAWIMNMITNVEMMLEKDPEAQKMLEQCLVRMPNQNVTQADARNLLEFMRQNDGEK</sequence>